<feature type="compositionally biased region" description="Pro residues" evidence="1">
    <location>
        <begin position="120"/>
        <end position="129"/>
    </location>
</feature>
<reference evidence="2" key="1">
    <citation type="submission" date="2023-03" db="EMBL/GenBank/DDBJ databases">
        <title>Actinorhabdospora filicis NBRC 111898.</title>
        <authorList>
            <person name="Ichikawa N."/>
            <person name="Sato H."/>
            <person name="Tonouchi N."/>
        </authorList>
    </citation>
    <scope>NUCLEOTIDE SEQUENCE</scope>
    <source>
        <strain evidence="2">NBRC 111898</strain>
    </source>
</reference>
<dbReference type="EMBL" id="BSTX01000001">
    <property type="protein sequence ID" value="GLZ77133.1"/>
    <property type="molecule type" value="Genomic_DNA"/>
</dbReference>
<sequence length="149" mass="15826">MAEKVSVDDLMELWRAGVVQLPSAGAQFALASVALHRTGRYDTMFATAEGPSPLAAAWTLLRDTAQDRVLNITAERCVKAGEAIAAIADAYAATDQLNAAELRKYAQDKTDILTGAHPGYKPPAVPDPPHSGDPHPEDGGENPHPEMGR</sequence>
<dbReference type="RefSeq" id="WP_285662264.1">
    <property type="nucleotide sequence ID" value="NZ_BSTX01000001.1"/>
</dbReference>
<comment type="caution">
    <text evidence="2">The sequence shown here is derived from an EMBL/GenBank/DDBJ whole genome shotgun (WGS) entry which is preliminary data.</text>
</comment>
<accession>A0A9W6SIZ1</accession>
<gene>
    <name evidence="2" type="ORF">Afil01_19400</name>
</gene>
<feature type="region of interest" description="Disordered" evidence="1">
    <location>
        <begin position="111"/>
        <end position="149"/>
    </location>
</feature>
<feature type="compositionally biased region" description="Basic and acidic residues" evidence="1">
    <location>
        <begin position="130"/>
        <end position="149"/>
    </location>
</feature>
<proteinExistence type="predicted"/>
<dbReference type="Proteomes" id="UP001165079">
    <property type="component" value="Unassembled WGS sequence"/>
</dbReference>
<evidence type="ECO:0000313" key="3">
    <source>
        <dbReference type="Proteomes" id="UP001165079"/>
    </source>
</evidence>
<name>A0A9W6SIZ1_9ACTN</name>
<protein>
    <submittedName>
        <fullName evidence="2">Uncharacterized protein</fullName>
    </submittedName>
</protein>
<evidence type="ECO:0000256" key="1">
    <source>
        <dbReference type="SAM" id="MobiDB-lite"/>
    </source>
</evidence>
<organism evidence="2 3">
    <name type="scientific">Actinorhabdospora filicis</name>
    <dbReference type="NCBI Taxonomy" id="1785913"/>
    <lineage>
        <taxon>Bacteria</taxon>
        <taxon>Bacillati</taxon>
        <taxon>Actinomycetota</taxon>
        <taxon>Actinomycetes</taxon>
        <taxon>Micromonosporales</taxon>
        <taxon>Micromonosporaceae</taxon>
        <taxon>Actinorhabdospora</taxon>
    </lineage>
</organism>
<keyword evidence="3" id="KW-1185">Reference proteome</keyword>
<evidence type="ECO:0000313" key="2">
    <source>
        <dbReference type="EMBL" id="GLZ77133.1"/>
    </source>
</evidence>
<dbReference type="AlphaFoldDB" id="A0A9W6SIZ1"/>